<keyword evidence="3 8" id="KW-0442">Lipid degradation</keyword>
<evidence type="ECO:0000256" key="5">
    <source>
        <dbReference type="ARBA" id="ARBA00023224"/>
    </source>
</evidence>
<feature type="compositionally biased region" description="Polar residues" evidence="9">
    <location>
        <begin position="149"/>
        <end position="160"/>
    </location>
</feature>
<feature type="region of interest" description="Disordered" evidence="9">
    <location>
        <begin position="2121"/>
        <end position="2170"/>
    </location>
</feature>
<dbReference type="SUPFAM" id="SSF49562">
    <property type="entry name" value="C2 domain (Calcium/lipid-binding domain, CaLB)"/>
    <property type="match status" value="1"/>
</dbReference>
<keyword evidence="15" id="KW-1185">Reference proteome</keyword>
<dbReference type="InterPro" id="IPR019749">
    <property type="entry name" value="Band_41_domain"/>
</dbReference>
<dbReference type="FunFam" id="2.60.40.150:FF:000183">
    <property type="entry name" value="Phosphoinositide phospholipase C"/>
    <property type="match status" value="1"/>
</dbReference>
<dbReference type="GO" id="GO:0005085">
    <property type="term" value="F:guanyl-nucleotide exchange factor activity"/>
    <property type="evidence" value="ECO:0007669"/>
    <property type="project" value="UniProtKB-KW"/>
</dbReference>
<dbReference type="SMART" id="SM00148">
    <property type="entry name" value="PLCXc"/>
    <property type="match status" value="1"/>
</dbReference>
<dbReference type="Gene3D" id="3.10.20.90">
    <property type="entry name" value="Phosphatidylinositol 3-kinase Catalytic Subunit, Chain A, domain 1"/>
    <property type="match status" value="2"/>
</dbReference>
<dbReference type="InterPro" id="IPR002110">
    <property type="entry name" value="Ankyrin_rpt"/>
</dbReference>
<dbReference type="InterPro" id="IPR023578">
    <property type="entry name" value="Ras_GEF_dom_sf"/>
</dbReference>
<dbReference type="Pfam" id="PF09279">
    <property type="entry name" value="EF-hand_like"/>
    <property type="match status" value="1"/>
</dbReference>
<dbReference type="GO" id="GO:0007186">
    <property type="term" value="P:G protein-coupled receptor signaling pathway"/>
    <property type="evidence" value="ECO:0007669"/>
    <property type="project" value="TreeGrafter"/>
</dbReference>
<feature type="compositionally biased region" description="Low complexity" evidence="9">
    <location>
        <begin position="1243"/>
        <end position="1267"/>
    </location>
</feature>
<dbReference type="SMART" id="SM00314">
    <property type="entry name" value="RA"/>
    <property type="match status" value="2"/>
</dbReference>
<dbReference type="GO" id="GO:0016042">
    <property type="term" value="P:lipid catabolic process"/>
    <property type="evidence" value="ECO:0007669"/>
    <property type="project" value="UniProtKB-KW"/>
</dbReference>
<feature type="region of interest" description="Disordered" evidence="9">
    <location>
        <begin position="852"/>
        <end position="887"/>
    </location>
</feature>
<dbReference type="FunFam" id="3.10.20.90:FF:000238">
    <property type="entry name" value="Phosphoinositide phospholipase C"/>
    <property type="match status" value="1"/>
</dbReference>
<feature type="region of interest" description="Disordered" evidence="9">
    <location>
        <begin position="2313"/>
        <end position="2463"/>
    </location>
</feature>
<evidence type="ECO:0000256" key="9">
    <source>
        <dbReference type="SAM" id="MobiDB-lite"/>
    </source>
</evidence>
<evidence type="ECO:0000256" key="6">
    <source>
        <dbReference type="PROSITE-ProRule" id="PRU00023"/>
    </source>
</evidence>
<dbReference type="InterPro" id="IPR001895">
    <property type="entry name" value="RASGEF_cat_dom"/>
</dbReference>
<dbReference type="InterPro" id="IPR029071">
    <property type="entry name" value="Ubiquitin-like_domsf"/>
</dbReference>
<feature type="region of interest" description="Disordered" evidence="9">
    <location>
        <begin position="2987"/>
        <end position="3029"/>
    </location>
</feature>
<dbReference type="InterPro" id="IPR001192">
    <property type="entry name" value="PI-PLC_fam"/>
</dbReference>
<dbReference type="Pfam" id="PF00168">
    <property type="entry name" value="C2"/>
    <property type="match status" value="1"/>
</dbReference>
<comment type="catalytic activity">
    <reaction evidence="8">
        <text>a 1,2-diacyl-sn-glycero-3-phospho-(1D-myo-inositol-4,5-bisphosphate) + H2O = 1D-myo-inositol 1,4,5-trisphosphate + a 1,2-diacyl-sn-glycerol + H(+)</text>
        <dbReference type="Rhea" id="RHEA:33179"/>
        <dbReference type="ChEBI" id="CHEBI:15377"/>
        <dbReference type="ChEBI" id="CHEBI:15378"/>
        <dbReference type="ChEBI" id="CHEBI:17815"/>
        <dbReference type="ChEBI" id="CHEBI:58456"/>
        <dbReference type="ChEBI" id="CHEBI:203600"/>
        <dbReference type="EC" id="3.1.4.11"/>
    </reaction>
</comment>
<dbReference type="Gene3D" id="1.10.840.10">
    <property type="entry name" value="Ras guanine-nucleotide exchange factors catalytic domain"/>
    <property type="match status" value="1"/>
</dbReference>
<dbReference type="FunFam" id="3.10.20.90:FF:000512">
    <property type="entry name" value="Phosphoinositide phospholipase C"/>
    <property type="match status" value="1"/>
</dbReference>
<dbReference type="PRINTS" id="PR00390">
    <property type="entry name" value="PHPHLIPASEC"/>
</dbReference>
<dbReference type="InterPro" id="IPR036770">
    <property type="entry name" value="Ankyrin_rpt-contain_sf"/>
</dbReference>
<dbReference type="InterPro" id="IPR017946">
    <property type="entry name" value="PLC-like_Pdiesterase_TIM-brl"/>
</dbReference>
<dbReference type="Pfam" id="PF00023">
    <property type="entry name" value="Ank"/>
    <property type="match status" value="1"/>
</dbReference>
<feature type="compositionally biased region" description="Polar residues" evidence="9">
    <location>
        <begin position="2874"/>
        <end position="2887"/>
    </location>
</feature>
<dbReference type="PROSITE" id="PS50297">
    <property type="entry name" value="ANK_REP_REGION"/>
    <property type="match status" value="1"/>
</dbReference>
<feature type="region of interest" description="Disordered" evidence="9">
    <location>
        <begin position="40"/>
        <end position="71"/>
    </location>
</feature>
<feature type="domain" description="PI-PLC Y-box" evidence="11">
    <location>
        <begin position="3026"/>
        <end position="3123"/>
    </location>
</feature>
<feature type="domain" description="Ras-associating" evidence="13">
    <location>
        <begin position="3515"/>
        <end position="3616"/>
    </location>
</feature>
<feature type="compositionally biased region" description="Polar residues" evidence="9">
    <location>
        <begin position="2130"/>
        <end position="2149"/>
    </location>
</feature>
<feature type="repeat" description="ANK" evidence="6">
    <location>
        <begin position="272"/>
        <end position="306"/>
    </location>
</feature>
<comment type="caution">
    <text evidence="14">The sequence shown here is derived from an EMBL/GenBank/DDBJ whole genome shotgun (WGS) entry which is preliminary data.</text>
</comment>
<evidence type="ECO:0000256" key="4">
    <source>
        <dbReference type="ARBA" id="ARBA00023098"/>
    </source>
</evidence>
<feature type="compositionally biased region" description="Low complexity" evidence="9">
    <location>
        <begin position="2443"/>
        <end position="2454"/>
    </location>
</feature>
<dbReference type="SUPFAM" id="SSF48366">
    <property type="entry name" value="Ras GEF"/>
    <property type="match status" value="1"/>
</dbReference>
<dbReference type="InterPro" id="IPR036964">
    <property type="entry name" value="RASGEF_cat_dom_sf"/>
</dbReference>
<dbReference type="InterPro" id="IPR000909">
    <property type="entry name" value="PLipase_C_PInositol-sp_X_dom"/>
</dbReference>
<dbReference type="SMART" id="SM00239">
    <property type="entry name" value="C2"/>
    <property type="match status" value="1"/>
</dbReference>
<keyword evidence="2 8" id="KW-0378">Hydrolase</keyword>
<gene>
    <name evidence="14" type="ORF">QR680_001710</name>
</gene>
<dbReference type="PROSITE" id="PS50004">
    <property type="entry name" value="C2"/>
    <property type="match status" value="1"/>
</dbReference>
<dbReference type="InterPro" id="IPR046974">
    <property type="entry name" value="PLC_epsilon1_EF"/>
</dbReference>
<protein>
    <recommendedName>
        <fullName evidence="1 8">Phosphoinositide phospholipase C</fullName>
        <ecNumber evidence="1 8">3.1.4.11</ecNumber>
    </recommendedName>
</protein>
<evidence type="ECO:0000256" key="7">
    <source>
        <dbReference type="PROSITE-ProRule" id="PRU00168"/>
    </source>
</evidence>
<dbReference type="SMART" id="SM00149">
    <property type="entry name" value="PLCYc"/>
    <property type="match status" value="1"/>
</dbReference>
<feature type="compositionally biased region" description="Low complexity" evidence="9">
    <location>
        <begin position="2354"/>
        <end position="2379"/>
    </location>
</feature>
<feature type="region of interest" description="Disordered" evidence="9">
    <location>
        <begin position="2505"/>
        <end position="2525"/>
    </location>
</feature>
<dbReference type="PANTHER" id="PTHR10336">
    <property type="entry name" value="PHOSPHOINOSITIDE-SPECIFIC PHOSPHOLIPASE C FAMILY PROTEIN"/>
    <property type="match status" value="1"/>
</dbReference>
<dbReference type="Gene3D" id="1.10.238.10">
    <property type="entry name" value="EF-hand"/>
    <property type="match status" value="1"/>
</dbReference>
<feature type="compositionally biased region" description="Polar residues" evidence="9">
    <location>
        <begin position="3020"/>
        <end position="3029"/>
    </location>
</feature>
<evidence type="ECO:0000259" key="10">
    <source>
        <dbReference type="PROSITE" id="PS50004"/>
    </source>
</evidence>
<feature type="compositionally biased region" description="Low complexity" evidence="9">
    <location>
        <begin position="1040"/>
        <end position="1056"/>
    </location>
</feature>
<dbReference type="Gene3D" id="2.60.40.150">
    <property type="entry name" value="C2 domain"/>
    <property type="match status" value="1"/>
</dbReference>
<keyword evidence="7" id="KW-0344">Guanine-nucleotide releasing factor</keyword>
<keyword evidence="6" id="KW-0040">ANK repeat</keyword>
<evidence type="ECO:0000256" key="8">
    <source>
        <dbReference type="RuleBase" id="RU361133"/>
    </source>
</evidence>
<feature type="compositionally biased region" description="Low complexity" evidence="9">
    <location>
        <begin position="41"/>
        <end position="51"/>
    </location>
</feature>
<dbReference type="InterPro" id="IPR035892">
    <property type="entry name" value="C2_domain_sf"/>
</dbReference>
<dbReference type="PROSITE" id="PS50200">
    <property type="entry name" value="RA"/>
    <property type="match status" value="2"/>
</dbReference>
<organism evidence="14 15">
    <name type="scientific">Steinernema hermaphroditum</name>
    <dbReference type="NCBI Taxonomy" id="289476"/>
    <lineage>
        <taxon>Eukaryota</taxon>
        <taxon>Metazoa</taxon>
        <taxon>Ecdysozoa</taxon>
        <taxon>Nematoda</taxon>
        <taxon>Chromadorea</taxon>
        <taxon>Rhabditida</taxon>
        <taxon>Tylenchina</taxon>
        <taxon>Panagrolaimomorpha</taxon>
        <taxon>Strongyloidoidea</taxon>
        <taxon>Steinernematidae</taxon>
        <taxon>Steinernema</taxon>
    </lineage>
</organism>
<accession>A0AA39LGP4</accession>
<dbReference type="GO" id="GO:0046488">
    <property type="term" value="P:phosphatidylinositol metabolic process"/>
    <property type="evidence" value="ECO:0007669"/>
    <property type="project" value="TreeGrafter"/>
</dbReference>
<dbReference type="SUPFAM" id="SSF48403">
    <property type="entry name" value="Ankyrin repeat"/>
    <property type="match status" value="1"/>
</dbReference>
<dbReference type="Gene3D" id="3.20.20.190">
    <property type="entry name" value="Phosphatidylinositol (PI) phosphodiesterase"/>
    <property type="match status" value="1"/>
</dbReference>
<feature type="compositionally biased region" description="Basic and acidic residues" evidence="9">
    <location>
        <begin position="2858"/>
        <end position="2873"/>
    </location>
</feature>
<evidence type="ECO:0000259" key="12">
    <source>
        <dbReference type="PROSITE" id="PS50009"/>
    </source>
</evidence>
<sequence>MTTTRESSMETADRYPFGYTTELSNHESSICTAKRLRQRLQRQQSGQSGRRYTGESSECSSLVGTPTDTGRSFTFTAAQRVLREERKPSVSQNLSEMMLEAIHLEEVSVVERVLATHPCKPLSSSPSIGSTNTLTELAQRRHGNHRRSNASSTVSTHSGGRSTCAVMNTLHMAVAHKQREIVELLLKNGYDPNAPAVCHCKGNCTATGNIPLSSIMPRTHSMTPELCSVCAGLRVVSIIDQIPLGVAVRAQSAEMIALLIAYGADVNQGDEDGNTPLMLAVRESPLSWHCLHTLIFFGAQIEQKNMRGICPLDLAPELRKLQQTCVENLFQSSCNTDSVAHGSPDIPHKINVMGSISRGPQWRLNVDNASSGDKSSSSKAPLSPRLSAAPSVSTCSMLDTSSAKESARRKSLVSLQLQRRMKITKEYPIIESVSWEQAWELLQKMAANPECLEAIQSSLLKFSNQLEAASNTFDRDTFDSHLGGLLHKLLLTSIGEYQQSTPTYRKSNKLNLIALLSNLVNFCFQFLQKSGTHSQFAALNTLNKIIDAGLVHDLFASHDIVFHSSRLLNRTHDFDCSTDFDPTSPTFNSYGSQNDRNSTVDHVFFYGNPQQKDGYNAPLQKKKTDLLEAFAAIDPSTVIASLHNAITMQNREAGVMRSVCSPAHRWRQCWQHCTQILVARLLLFLCHIRSFRQRLSQKSQLRTVVQLLDPTLDPQLLCILLQSIAVLALDPATHRLFTDMQVDDVLIQMLLPADDWYYTNHSTKFGQYVKYHAARILVYVGMGDRVGSRVNLFQAPESIVEAKKACTGNVPNEDDYICETCSTPATMQEFSRSAMSVEGLLQKVLQELVKNSQHSSTTEPITEESPSAASPPAIDGEEQSAQSEAENATNAGNVEINNLANLLVNLDNLEAHLCKLGLVLDSTLLLRLLLHKLSWDLGLVVKKRVAVVDNQAHKSINDPRAHSSCSLKGGRGFVKSKSFDRREDNKKDKNFLRVDNGSRMSRRVHIRRSSSVEILRPKRLSSGAKDLRSKERRKRLGTDTSSGSNRSKKTNSSSSSVQKHLPKYIQSLFRGRMGTDPCKRHARRDSSPDSNTSGSDAVLEFAKKLQNYPLTRREALRQAYKTHGQQDSNGESKAKLMGYNYLPELEVHGASPPRSPIPIPMANPIDDRDPPSSNFFDARRPSSPQAIPGLPLIEIRRPSALSQFDFGYFVNSPELSGSEVSDCAPLLLTGNGTQMSSRKSSDESSMGGWSSRASSAMSQRSSRSSGGLRLSTFSAGTSIASDNSGPFLFSFVLRKRASTIGTRIPLPKRAISRSSGDSLRVPDRESPIHLISMGTEMNPDFQCVRQLVLNLLAVYTKQNVNVVSTMKECADVLRQILNSPQHPTVKNWCAEIIHVVSTQMECEQESSLESDERINDEYLDFQDQVISGALPCPKDEAAMLASIQLCVEENWPNNKRTQTIRRHLLKGQFGRIRDLAQKIMVTPWEVDQTLYCTPPRVPNNSSTNFTRKTSVFEQEQRSRSAAFLRCITDPDAVMSAEIQAQCLPVDLRGDRRTVKLVKERKRKLFHSQVYESELGMKKLYIQTAKKLPAFGCKVFQVKELVHGRTLRKTVRLLCLSCSALCLLDGVTKQVLKRQHASTLQQWRVGGGVSKHQLLLEFRGAKWQLIAPSYNALKSISMTLWEIMQNSASNSIQKSLNTSNVMPRRSIFDIASVGRLVSALTPSTAPPEPKPDPNSILIWVCQLISSRSASTSSSASTAAGFILNDEPITLFRLELERLQYILHFPEEVAFQLSATEYQLFYGISPMDYVRYVSCDLTSVPVIDNPSPVRNLVKRLSEVSSWITHVIVSQPTHDDRKIALVSIMRMIETCWNIGNFNAAVEILMGLKSEKLRPFWLSLRPEEKQQYEHFCEMLLPSNQAAPSPPYLEAVQRGLRMPQCRLIPFFGVFLRDLYAIVNDMPNVVVIGHEGDKEKLHFMNDCNGDDHFSSRIGVGGLLNADKINLVAIVLDNLELFHRHSRNLMKYVEAPAASTPQVNVTGGNKEAEVHEVKPFEPVQPVRGSSHGVTLIPLDTDKFDLDIIQRLQHGTTVIHYDPDTGRSVLCMMKLDSSCGVISWHKIAYGASKEGKEKSKAQDGSGSSKQGSNMPNMQQLPDSARTGPNCPSPRPSGSASTGLDEGFLRLSYAKSVEAVDSYDLDIEAIYRRHSAEEMSVPVFCWTISFGCVLSDNEFLYFLAPQQIAHYWMIGLQNVVQHIQEQHKHADRRVLWLKKLYLQLYNESEREAGNDDGKINGPRPFDALQAFGGRVERWRGLNQTISCNSRPVDSSSSTDGGGARSRLKQMTIAVTRRMRGTSKDGSRSQSPQPQSPLVRPPSIKSQMSSQSGPPGPNSPGYLLKPRGDTAMSDAGDLDSLYTPRSRTPTSSSYGGRSVGGRSIKSWRSRGGETPNSGSISSSGQVSGLNGPSGKEFQEKPVSLVEFVELYRLFSIRMRKDLKDVFNECLVNGNVNGHVQKRDRDKHSPRMQSRLDSVSGPSVVDFLPNDVLTRNSSHSAHINEKQQKIYNALAIATVNSTGLMDTSRSSFLTPPMLKQFILTHQMEQVDESYCVRLIQEHEPDPVCRNKQQLSFEGFARFLCDPSNFAFVPEAIEVDQSSLHYPLSYYYICSSHNTYLTGHQLKGESSAEMYRQVLLTGCRCVELDCWDGDDGLPLIYHGHTFTSKISFRQVVDIIKKSAFMTSTLPVILSIENHCSLQQQAKMAQMFKTVLGDKLVTNFLFDVDYSDNAHLPSPWQLQNKILIKNKKMIAEPSAGLSYDRTLARGDTQIALHRKQSKNSYESSTVDEVEDDDLDEFLDEEEPEDDDVDERTDTESPKVSSKRESKLQQATKQDSLNSDNSDGRKSITKATSNTGSVVPYDLKNEEDNIYGYSVSSSRTQVVRKQQTGLQLAPELSDLVIYVQAVKFKGFPPLTEVTSKKGPLDDAASLTMPLANRTRATSNLLGAGTPPRRQKSSGQISDMNRGGDDAYVPSSPQLRPNSNASCYQVTSLNEASARKLCRKHALKCIAYTKDHVVRTYPGGMRIDSSNFNPVLYWSFGLQMVALNFQTADVAMAVNAAMFEQTGNCGYTLKPRVLWDSSHPLYRKFNPLSKELAQHSAIILTLTIISGQHVFPNQHHASPYVEIEIIGISSDCAKEKTKAISRNSVNPMWNHTATFRITFLDLAFIRFSVCDSASNGRVIAQRVVPVRCLRPGYRHLPLRTPANQAIDQSMLFIRSRFEQEEHIYLHDEDGQAHLNLDQKLAYQTLKIDPNAVVKPIPMLKRQIFVLRITGLYADDTPTIVHAESSSTVRSVIQAALSATGKNADTAEEYVLIEESVGATSGALALPEPNDAATSSTDSGNHRVLPPNEPIMDAVACWNGSTRRFLIRKKGSDPSSRAWITSIIKSGGTSSSSGFAQSSSTVVSSASTCTERKGIEIIPTTPKSQSSSQIHGRSLDVEPTSAEHLDAPGIHPRARSMGDTFLVCIHNVSEDQPYAILRASVNSTSSDIIKQVFLKARRLEEDESDFVLIEELPEENADNARQAPLKASTSLAPGGRLHVRVLAADENVWKAQSRWKTAGRFLLENRRDTVHSTLEKAKRVEPTRKISLASVKSIGLSRRFSRFGKSLTLDSGAQRTGGPNPTSQ</sequence>
<feature type="compositionally biased region" description="Low complexity" evidence="9">
    <location>
        <begin position="369"/>
        <end position="388"/>
    </location>
</feature>
<dbReference type="SMART" id="SM00295">
    <property type="entry name" value="B41"/>
    <property type="match status" value="1"/>
</dbReference>
<feature type="region of interest" description="Disordered" evidence="9">
    <location>
        <begin position="1015"/>
        <end position="1097"/>
    </location>
</feature>
<dbReference type="CDD" id="cd00275">
    <property type="entry name" value="C2_PLC_like"/>
    <property type="match status" value="1"/>
</dbReference>
<dbReference type="Gene3D" id="1.25.40.20">
    <property type="entry name" value="Ankyrin repeat-containing domain"/>
    <property type="match status" value="1"/>
</dbReference>
<dbReference type="PROSITE" id="PS50008">
    <property type="entry name" value="PIPLC_Y_DOMAIN"/>
    <property type="match status" value="1"/>
</dbReference>
<dbReference type="SUPFAM" id="SSF54236">
    <property type="entry name" value="Ubiquitin-like"/>
    <property type="match status" value="2"/>
</dbReference>
<dbReference type="InterPro" id="IPR000008">
    <property type="entry name" value="C2_dom"/>
</dbReference>
<dbReference type="SUPFAM" id="SSF51695">
    <property type="entry name" value="PLC-like phosphodiesterases"/>
    <property type="match status" value="1"/>
</dbReference>
<dbReference type="Pfam" id="PF00387">
    <property type="entry name" value="PI-PLC-Y"/>
    <property type="match status" value="1"/>
</dbReference>
<dbReference type="SMART" id="SM00248">
    <property type="entry name" value="ANK"/>
    <property type="match status" value="3"/>
</dbReference>
<feature type="region of interest" description="Disordered" evidence="9">
    <location>
        <begin position="1230"/>
        <end position="1267"/>
    </location>
</feature>
<dbReference type="CDD" id="cd16203">
    <property type="entry name" value="EFh_PI-PLCepsilon"/>
    <property type="match status" value="1"/>
</dbReference>
<dbReference type="GO" id="GO:0007265">
    <property type="term" value="P:Ras protein signal transduction"/>
    <property type="evidence" value="ECO:0007669"/>
    <property type="project" value="TreeGrafter"/>
</dbReference>
<dbReference type="SMART" id="SM00147">
    <property type="entry name" value="RasGEF"/>
    <property type="match status" value="1"/>
</dbReference>
<dbReference type="Proteomes" id="UP001175271">
    <property type="component" value="Unassembled WGS sequence"/>
</dbReference>
<evidence type="ECO:0000259" key="11">
    <source>
        <dbReference type="PROSITE" id="PS50008"/>
    </source>
</evidence>
<feature type="region of interest" description="Disordered" evidence="9">
    <location>
        <begin position="2821"/>
        <end position="2840"/>
    </location>
</feature>
<dbReference type="PANTHER" id="PTHR10336:SF6">
    <property type="entry name" value="1-PHOSPHATIDYLINOSITOL 4,5-BISPHOSPHATE PHOSPHODIESTERASE EPSILON-1"/>
    <property type="match status" value="1"/>
</dbReference>
<evidence type="ECO:0000256" key="1">
    <source>
        <dbReference type="ARBA" id="ARBA00012368"/>
    </source>
</evidence>
<feature type="repeat" description="ANK" evidence="6">
    <location>
        <begin position="165"/>
        <end position="197"/>
    </location>
</feature>
<dbReference type="EC" id="3.1.4.11" evidence="1 8"/>
<feature type="compositionally biased region" description="Polar residues" evidence="9">
    <location>
        <begin position="2313"/>
        <end position="2325"/>
    </location>
</feature>
<dbReference type="PROSITE" id="PS50009">
    <property type="entry name" value="RASGEF_CAT"/>
    <property type="match status" value="1"/>
</dbReference>
<feature type="domain" description="C2" evidence="10">
    <location>
        <begin position="3129"/>
        <end position="3249"/>
    </location>
</feature>
<dbReference type="GO" id="GO:0051209">
    <property type="term" value="P:release of sequestered calcium ion into cytosol"/>
    <property type="evidence" value="ECO:0007669"/>
    <property type="project" value="TreeGrafter"/>
</dbReference>
<feature type="region of interest" description="Disordered" evidence="9">
    <location>
        <begin position="366"/>
        <end position="388"/>
    </location>
</feature>
<dbReference type="GO" id="GO:0048015">
    <property type="term" value="P:phosphatidylinositol-mediated signaling"/>
    <property type="evidence" value="ECO:0007669"/>
    <property type="project" value="TreeGrafter"/>
</dbReference>
<dbReference type="InterPro" id="IPR011992">
    <property type="entry name" value="EF-hand-dom_pair"/>
</dbReference>
<proteinExistence type="predicted"/>
<dbReference type="PROSITE" id="PS50088">
    <property type="entry name" value="ANK_REPEAT"/>
    <property type="match status" value="3"/>
</dbReference>
<keyword evidence="4 8" id="KW-0443">Lipid metabolism</keyword>
<dbReference type="PROSITE" id="PS50007">
    <property type="entry name" value="PIPLC_X_DOMAIN"/>
    <property type="match status" value="1"/>
</dbReference>
<evidence type="ECO:0000259" key="13">
    <source>
        <dbReference type="PROSITE" id="PS50200"/>
    </source>
</evidence>
<evidence type="ECO:0000313" key="14">
    <source>
        <dbReference type="EMBL" id="KAK0396424.1"/>
    </source>
</evidence>
<dbReference type="EMBL" id="JAUCMV010000005">
    <property type="protein sequence ID" value="KAK0396424.1"/>
    <property type="molecule type" value="Genomic_DNA"/>
</dbReference>
<name>A0AA39LGP4_9BILA</name>
<feature type="compositionally biased region" description="Polar residues" evidence="9">
    <location>
        <begin position="2516"/>
        <end position="2525"/>
    </location>
</feature>
<evidence type="ECO:0000256" key="3">
    <source>
        <dbReference type="ARBA" id="ARBA00022963"/>
    </source>
</evidence>
<feature type="compositionally biased region" description="Polar residues" evidence="9">
    <location>
        <begin position="54"/>
        <end position="71"/>
    </location>
</feature>
<feature type="repeat" description="ANK" evidence="6">
    <location>
        <begin position="239"/>
        <end position="271"/>
    </location>
</feature>
<dbReference type="FunFam" id="3.20.20.190:FF:000039">
    <property type="entry name" value="Phosphoinositide phospholipase C"/>
    <property type="match status" value="1"/>
</dbReference>
<feature type="compositionally biased region" description="Acidic residues" evidence="9">
    <location>
        <begin position="2847"/>
        <end position="2857"/>
    </location>
</feature>
<reference evidence="14" key="1">
    <citation type="submission" date="2023-06" db="EMBL/GenBank/DDBJ databases">
        <title>Genomic analysis of the entomopathogenic nematode Steinernema hermaphroditum.</title>
        <authorList>
            <person name="Schwarz E.M."/>
            <person name="Heppert J.K."/>
            <person name="Baniya A."/>
            <person name="Schwartz H.T."/>
            <person name="Tan C.-H."/>
            <person name="Antoshechkin I."/>
            <person name="Sternberg P.W."/>
            <person name="Goodrich-Blair H."/>
            <person name="Dillman A.R."/>
        </authorList>
    </citation>
    <scope>NUCLEOTIDE SEQUENCE</scope>
    <source>
        <strain evidence="14">PS9179</strain>
        <tissue evidence="14">Whole animal</tissue>
    </source>
</reference>
<dbReference type="InterPro" id="IPR015359">
    <property type="entry name" value="PLC_EF-hand-like"/>
</dbReference>
<dbReference type="SUPFAM" id="SSF47473">
    <property type="entry name" value="EF-hand"/>
    <property type="match status" value="1"/>
</dbReference>
<dbReference type="GO" id="GO:0004435">
    <property type="term" value="F:phosphatidylinositol-4,5-bisphosphate phospholipase C activity"/>
    <property type="evidence" value="ECO:0007669"/>
    <property type="project" value="UniProtKB-EC"/>
</dbReference>
<dbReference type="Pfam" id="PF00373">
    <property type="entry name" value="FERM_M"/>
    <property type="match status" value="1"/>
</dbReference>
<dbReference type="InterPro" id="IPR019748">
    <property type="entry name" value="FERM_central"/>
</dbReference>
<feature type="region of interest" description="Disordered" evidence="9">
    <location>
        <begin position="140"/>
        <end position="160"/>
    </location>
</feature>
<dbReference type="Pfam" id="PF00617">
    <property type="entry name" value="RasGEF"/>
    <property type="match status" value="1"/>
</dbReference>
<dbReference type="Pfam" id="PF00388">
    <property type="entry name" value="PI-PLC-X"/>
    <property type="match status" value="1"/>
</dbReference>
<keyword evidence="5" id="KW-0807">Transducer</keyword>
<feature type="domain" description="Ras-GEF" evidence="12">
    <location>
        <begin position="1783"/>
        <end position="2049"/>
    </location>
</feature>
<dbReference type="InterPro" id="IPR000159">
    <property type="entry name" value="RA_dom"/>
</dbReference>
<dbReference type="Pfam" id="PF00788">
    <property type="entry name" value="RA"/>
    <property type="match status" value="2"/>
</dbReference>
<feature type="compositionally biased region" description="Polar residues" evidence="9">
    <location>
        <begin position="852"/>
        <end position="868"/>
    </location>
</feature>
<feature type="compositionally biased region" description="Low complexity" evidence="9">
    <location>
        <begin position="2408"/>
        <end position="2429"/>
    </location>
</feature>
<feature type="region of interest" description="Disordered" evidence="9">
    <location>
        <begin position="2847"/>
        <end position="2906"/>
    </location>
</feature>
<feature type="domain" description="Ras-associating" evidence="13">
    <location>
        <begin position="3311"/>
        <end position="3420"/>
    </location>
</feature>
<dbReference type="InterPro" id="IPR001711">
    <property type="entry name" value="PLipase_C_Pinositol-sp_Y"/>
</dbReference>
<evidence type="ECO:0000256" key="2">
    <source>
        <dbReference type="ARBA" id="ARBA00022801"/>
    </source>
</evidence>
<evidence type="ECO:0000313" key="15">
    <source>
        <dbReference type="Proteomes" id="UP001175271"/>
    </source>
</evidence>